<protein>
    <submittedName>
        <fullName evidence="1">Uncharacterized protein</fullName>
    </submittedName>
</protein>
<sequence>MLEDLTVRLPLMDAIQMMPSMRSFMKGLISGKISEGSEFMTVSKEWSAVLQNRQIKKRGDPGKPSRVSRTLTQTGMLRCLTLQGVWEEWWRV</sequence>
<evidence type="ECO:0000313" key="2">
    <source>
        <dbReference type="Proteomes" id="UP000266723"/>
    </source>
</evidence>
<proteinExistence type="predicted"/>
<keyword evidence="2" id="KW-1185">Reference proteome</keyword>
<reference evidence="1 2" key="1">
    <citation type="journal article" date="2020" name="BMC Genomics">
        <title>Intraspecific diversification of the crop wild relative Brassica cretica Lam. using demographic model selection.</title>
        <authorList>
            <person name="Kioukis A."/>
            <person name="Michalopoulou V.A."/>
            <person name="Briers L."/>
            <person name="Pirintsos S."/>
            <person name="Studholme D.J."/>
            <person name="Pavlidis P."/>
            <person name="Sarris P.F."/>
        </authorList>
    </citation>
    <scope>NUCLEOTIDE SEQUENCE [LARGE SCALE GENOMIC DNA]</scope>
    <source>
        <strain evidence="2">cv. PFS-1207/04</strain>
    </source>
</reference>
<evidence type="ECO:0000313" key="1">
    <source>
        <dbReference type="EMBL" id="KAF3563618.1"/>
    </source>
</evidence>
<organism evidence="1 2">
    <name type="scientific">Brassica cretica</name>
    <name type="common">Mustard</name>
    <dbReference type="NCBI Taxonomy" id="69181"/>
    <lineage>
        <taxon>Eukaryota</taxon>
        <taxon>Viridiplantae</taxon>
        <taxon>Streptophyta</taxon>
        <taxon>Embryophyta</taxon>
        <taxon>Tracheophyta</taxon>
        <taxon>Spermatophyta</taxon>
        <taxon>Magnoliopsida</taxon>
        <taxon>eudicotyledons</taxon>
        <taxon>Gunneridae</taxon>
        <taxon>Pentapetalae</taxon>
        <taxon>rosids</taxon>
        <taxon>malvids</taxon>
        <taxon>Brassicales</taxon>
        <taxon>Brassicaceae</taxon>
        <taxon>Brassiceae</taxon>
        <taxon>Brassica</taxon>
    </lineage>
</organism>
<accession>A0ABQ7CU59</accession>
<gene>
    <name evidence="1" type="ORF">DY000_02016638</name>
</gene>
<comment type="caution">
    <text evidence="1">The sequence shown here is derived from an EMBL/GenBank/DDBJ whole genome shotgun (WGS) entry which is preliminary data.</text>
</comment>
<dbReference type="EMBL" id="QGKV02000759">
    <property type="protein sequence ID" value="KAF3563618.1"/>
    <property type="molecule type" value="Genomic_DNA"/>
</dbReference>
<dbReference type="Proteomes" id="UP000266723">
    <property type="component" value="Unassembled WGS sequence"/>
</dbReference>
<name>A0ABQ7CU59_BRACR</name>